<dbReference type="PANTHER" id="PTHR10424">
    <property type="entry name" value="VIRAL ENVELOPE PROTEIN"/>
    <property type="match status" value="1"/>
</dbReference>
<dbReference type="Proteomes" id="UP001187315">
    <property type="component" value="Unassembled WGS sequence"/>
</dbReference>
<proteinExistence type="predicted"/>
<dbReference type="InterPro" id="IPR018154">
    <property type="entry name" value="TLV/ENV_coat_polyprotein"/>
</dbReference>
<protein>
    <submittedName>
        <fullName evidence="1">Uncharacterized protein</fullName>
    </submittedName>
</protein>
<sequence>MQSYHPAKFQFPFCFTRNSSYFLGRNPSSTCNQTFYEYTDNCTCPLNLTCSILHPGNASLGLPPDWYWVCGKHVYTNLTLDWAGTCVVTQFASHLSIVKGNRTHNVCHKRSTNDPTFPPPEHQLKTKVAKFWDAIFPQYGVTQLWNQIEVTHYRLATFTNETFQAMEGVRSELTALRLTSIQNRMALDMLLAEKGGVCAVIL</sequence>
<dbReference type="AlphaFoldDB" id="A0AA88LF30"/>
<dbReference type="Gene3D" id="1.10.287.210">
    <property type="match status" value="1"/>
</dbReference>
<comment type="caution">
    <text evidence="1">The sequence shown here is derived from an EMBL/GenBank/DDBJ whole genome shotgun (WGS) entry which is preliminary data.</text>
</comment>
<evidence type="ECO:0000313" key="2">
    <source>
        <dbReference type="Proteomes" id="UP001187315"/>
    </source>
</evidence>
<dbReference type="EMBL" id="JAVHJS010000026">
    <property type="protein sequence ID" value="KAK2814768.1"/>
    <property type="molecule type" value="Genomic_DNA"/>
</dbReference>
<keyword evidence="2" id="KW-1185">Reference proteome</keyword>
<name>A0AA88LF30_TACVA</name>
<organism evidence="1 2">
    <name type="scientific">Tachysurus vachellii</name>
    <name type="common">Darkbarbel catfish</name>
    <name type="synonym">Pelteobagrus vachellii</name>
    <dbReference type="NCBI Taxonomy" id="175792"/>
    <lineage>
        <taxon>Eukaryota</taxon>
        <taxon>Metazoa</taxon>
        <taxon>Chordata</taxon>
        <taxon>Craniata</taxon>
        <taxon>Vertebrata</taxon>
        <taxon>Euteleostomi</taxon>
        <taxon>Actinopterygii</taxon>
        <taxon>Neopterygii</taxon>
        <taxon>Teleostei</taxon>
        <taxon>Ostariophysi</taxon>
        <taxon>Siluriformes</taxon>
        <taxon>Bagridae</taxon>
        <taxon>Tachysurus</taxon>
    </lineage>
</organism>
<reference evidence="1" key="1">
    <citation type="submission" date="2023-08" db="EMBL/GenBank/DDBJ databases">
        <title>Pelteobagrus vachellii genome.</title>
        <authorList>
            <person name="Liu H."/>
        </authorList>
    </citation>
    <scope>NUCLEOTIDE SEQUENCE</scope>
    <source>
        <strain evidence="1">PRFRI_2022a</strain>
        <tissue evidence="1">Muscle</tissue>
    </source>
</reference>
<gene>
    <name evidence="1" type="ORF">Q7C36_023034</name>
</gene>
<evidence type="ECO:0000313" key="1">
    <source>
        <dbReference type="EMBL" id="KAK2814768.1"/>
    </source>
</evidence>
<accession>A0AA88LF30</accession>
<dbReference type="SUPFAM" id="SSF58069">
    <property type="entry name" value="Virus ectodomain"/>
    <property type="match status" value="1"/>
</dbReference>